<evidence type="ECO:0000313" key="1">
    <source>
        <dbReference type="EMBL" id="KAA0197578.1"/>
    </source>
</evidence>
<dbReference type="Proteomes" id="UP000728185">
    <property type="component" value="Unassembled WGS sequence"/>
</dbReference>
<reference evidence="1" key="1">
    <citation type="submission" date="2019-05" db="EMBL/GenBank/DDBJ databases">
        <title>Annotation for the trematode Fasciolopsis buski.</title>
        <authorList>
            <person name="Choi Y.-J."/>
        </authorList>
    </citation>
    <scope>NUCLEOTIDE SEQUENCE</scope>
    <source>
        <strain evidence="1">HT</strain>
        <tissue evidence="1">Whole worm</tissue>
    </source>
</reference>
<protein>
    <submittedName>
        <fullName evidence="1">Uncharacterized protein</fullName>
    </submittedName>
</protein>
<organism evidence="1 2">
    <name type="scientific">Fasciolopsis buskii</name>
    <dbReference type="NCBI Taxonomy" id="27845"/>
    <lineage>
        <taxon>Eukaryota</taxon>
        <taxon>Metazoa</taxon>
        <taxon>Spiralia</taxon>
        <taxon>Lophotrochozoa</taxon>
        <taxon>Platyhelminthes</taxon>
        <taxon>Trematoda</taxon>
        <taxon>Digenea</taxon>
        <taxon>Plagiorchiida</taxon>
        <taxon>Echinostomata</taxon>
        <taxon>Echinostomatoidea</taxon>
        <taxon>Fasciolidae</taxon>
        <taxon>Fasciolopsis</taxon>
    </lineage>
</organism>
<comment type="caution">
    <text evidence="1">The sequence shown here is derived from an EMBL/GenBank/DDBJ whole genome shotgun (WGS) entry which is preliminary data.</text>
</comment>
<name>A0A8E0S625_9TREM</name>
<dbReference type="OrthoDB" id="6257300at2759"/>
<proteinExistence type="predicted"/>
<dbReference type="AlphaFoldDB" id="A0A8E0S625"/>
<dbReference type="EMBL" id="LUCM01002292">
    <property type="protein sequence ID" value="KAA0197578.1"/>
    <property type="molecule type" value="Genomic_DNA"/>
</dbReference>
<sequence length="384" mass="44669">MIGYVTIDIYGANMDSASRHAQRLANNFLDDLDTMQRASRARDRRAMSHLETGVRSTSAFENMPSLTRRRRSLTVNRAHFGPTTQLHYTWPSQPTTDYPTVYRRPRIVRHYSPSVMMVGKSVYSAPTTRVTYYPPKVNWVTQGSNVYDTHRDLRNRFWYDQIVEHPEQALPTSSLRAHPPPKQDLFPAVQDYLSYLPRRSRSMIDLYDELEEPFPRVVRTVSRRTPLYSSRLRSVPPTVPSVSTYRPIFYSSDVGYTPLGPRTYYRTHRYVSETPYYLSSYTTGTSEPVSSTWSSIYTSTPVTHRYTYYQPSTVVTKSYTPYRTGSYTTLTPEVQHERRRIEGYGPGLVRPEGSKTSELRGRIKRLLCRSRRDPHYYRFLPAAS</sequence>
<accession>A0A8E0S625</accession>
<gene>
    <name evidence="1" type="ORF">FBUS_06272</name>
</gene>
<evidence type="ECO:0000313" key="2">
    <source>
        <dbReference type="Proteomes" id="UP000728185"/>
    </source>
</evidence>
<keyword evidence="2" id="KW-1185">Reference proteome</keyword>